<dbReference type="AlphaFoldDB" id="A0A816DY39"/>
<comment type="caution">
    <text evidence="3">The sequence shown here is derived from an EMBL/GenBank/DDBJ whole genome shotgun (WGS) entry which is preliminary data.</text>
</comment>
<dbReference type="InterPro" id="IPR012677">
    <property type="entry name" value="Nucleotide-bd_a/b_plait_sf"/>
</dbReference>
<protein>
    <recommendedName>
        <fullName evidence="2">RRM domain-containing protein</fullName>
    </recommendedName>
</protein>
<keyword evidence="1" id="KW-0694">RNA-binding</keyword>
<dbReference type="GO" id="GO:0003723">
    <property type="term" value="F:RNA binding"/>
    <property type="evidence" value="ECO:0007669"/>
    <property type="project" value="UniProtKB-UniRule"/>
</dbReference>
<reference evidence="3" key="1">
    <citation type="submission" date="2021-02" db="EMBL/GenBank/DDBJ databases">
        <authorList>
            <person name="Nowell W R."/>
        </authorList>
    </citation>
    <scope>NUCLEOTIDE SEQUENCE</scope>
</reference>
<dbReference type="Gene3D" id="3.30.70.330">
    <property type="match status" value="1"/>
</dbReference>
<evidence type="ECO:0000313" key="3">
    <source>
        <dbReference type="EMBL" id="CAF1640264.1"/>
    </source>
</evidence>
<evidence type="ECO:0000313" key="4">
    <source>
        <dbReference type="Proteomes" id="UP000663828"/>
    </source>
</evidence>
<dbReference type="PROSITE" id="PS50102">
    <property type="entry name" value="RRM"/>
    <property type="match status" value="1"/>
</dbReference>
<dbReference type="SUPFAM" id="SSF54928">
    <property type="entry name" value="RNA-binding domain, RBD"/>
    <property type="match status" value="1"/>
</dbReference>
<dbReference type="Proteomes" id="UP000663828">
    <property type="component" value="Unassembled WGS sequence"/>
</dbReference>
<gene>
    <name evidence="3" type="ORF">XAT740_LOCUS53193</name>
</gene>
<evidence type="ECO:0000259" key="2">
    <source>
        <dbReference type="PROSITE" id="PS50102"/>
    </source>
</evidence>
<dbReference type="InterPro" id="IPR035979">
    <property type="entry name" value="RBD_domain_sf"/>
</dbReference>
<name>A0A816DY39_ADIRI</name>
<dbReference type="EMBL" id="CAJNOR010009021">
    <property type="protein sequence ID" value="CAF1640264.1"/>
    <property type="molecule type" value="Genomic_DNA"/>
</dbReference>
<keyword evidence="4" id="KW-1185">Reference proteome</keyword>
<sequence>MATSMVLTIPKASDILKYQVDELRRVAVSVLAENVQHRNLREAELQLFYPKQPWRSSEEYMYNQKAKDTNACRMDKTTIQTTNLSENTQEKDLCDLLENVGPVTEIYLAKDTSNDTLKVFAIITLHSQTLAQKP</sequence>
<feature type="domain" description="RRM" evidence="2">
    <location>
        <begin position="77"/>
        <end position="134"/>
    </location>
</feature>
<dbReference type="InterPro" id="IPR000504">
    <property type="entry name" value="RRM_dom"/>
</dbReference>
<accession>A0A816DY39</accession>
<proteinExistence type="predicted"/>
<organism evidence="3 4">
    <name type="scientific">Adineta ricciae</name>
    <name type="common">Rotifer</name>
    <dbReference type="NCBI Taxonomy" id="249248"/>
    <lineage>
        <taxon>Eukaryota</taxon>
        <taxon>Metazoa</taxon>
        <taxon>Spiralia</taxon>
        <taxon>Gnathifera</taxon>
        <taxon>Rotifera</taxon>
        <taxon>Eurotatoria</taxon>
        <taxon>Bdelloidea</taxon>
        <taxon>Adinetida</taxon>
        <taxon>Adinetidae</taxon>
        <taxon>Adineta</taxon>
    </lineage>
</organism>
<evidence type="ECO:0000256" key="1">
    <source>
        <dbReference type="PROSITE-ProRule" id="PRU00176"/>
    </source>
</evidence>
<dbReference type="Pfam" id="PF00076">
    <property type="entry name" value="RRM_1"/>
    <property type="match status" value="1"/>
</dbReference>